<dbReference type="RefSeq" id="WP_089793116.1">
    <property type="nucleotide sequence ID" value="NZ_FOIU01000002.1"/>
</dbReference>
<evidence type="ECO:0000256" key="1">
    <source>
        <dbReference type="SAM" id="SignalP"/>
    </source>
</evidence>
<proteinExistence type="predicted"/>
<keyword evidence="3" id="KW-1185">Reference proteome</keyword>
<sequence>MNKKLFALLSVLLLTSCVTNDIVNEQNEDPITAEKALKSNQALVSNKSFDNVVMDLSFEKGIINEGSGCSFEYMISPNGSTYTSTACYGPNPVDQNGYLIRGYGKPMRASAMRGNPWRGVKLEAKNKPKEIINGGHTELANSERSNAISIEFPFQANVTYEITLSTRLTDYIKVIKSPSGLGNTPIADQYDIDKSEAFPTIDLQLVETPVIPGNDPCSNTPVVPSQFLAPPNYTRKQKAEKSTEWAHEEKTFTFYFSTKENKQAMLIKFLPEISNGRNPSYVPESYFWLDIRNIKIVQKPFDASYYIAPPPPINNNPCPGFRRCP</sequence>
<accession>A0A1I0RFI0</accession>
<dbReference type="STRING" id="356305.SAMN05421841_2535"/>
<protein>
    <submittedName>
        <fullName evidence="2">Uncharacterized protein</fullName>
    </submittedName>
</protein>
<keyword evidence="1" id="KW-0732">Signal</keyword>
<feature type="signal peptide" evidence="1">
    <location>
        <begin position="1"/>
        <end position="20"/>
    </location>
</feature>
<dbReference type="AlphaFoldDB" id="A0A1I0RFI0"/>
<evidence type="ECO:0000313" key="2">
    <source>
        <dbReference type="EMBL" id="SEW38998.1"/>
    </source>
</evidence>
<dbReference type="PROSITE" id="PS51257">
    <property type="entry name" value="PROKAR_LIPOPROTEIN"/>
    <property type="match status" value="1"/>
</dbReference>
<evidence type="ECO:0000313" key="3">
    <source>
        <dbReference type="Proteomes" id="UP000199469"/>
    </source>
</evidence>
<organism evidence="2 3">
    <name type="scientific">Chryseobacterium wanjuense</name>
    <dbReference type="NCBI Taxonomy" id="356305"/>
    <lineage>
        <taxon>Bacteria</taxon>
        <taxon>Pseudomonadati</taxon>
        <taxon>Bacteroidota</taxon>
        <taxon>Flavobacteriia</taxon>
        <taxon>Flavobacteriales</taxon>
        <taxon>Weeksellaceae</taxon>
        <taxon>Chryseobacterium group</taxon>
        <taxon>Chryseobacterium</taxon>
    </lineage>
</organism>
<dbReference type="Proteomes" id="UP000199469">
    <property type="component" value="Unassembled WGS sequence"/>
</dbReference>
<feature type="chain" id="PRO_5011469345" evidence="1">
    <location>
        <begin position="21"/>
        <end position="325"/>
    </location>
</feature>
<gene>
    <name evidence="2" type="ORF">SAMN05421841_2535</name>
</gene>
<reference evidence="3" key="1">
    <citation type="submission" date="2016-10" db="EMBL/GenBank/DDBJ databases">
        <authorList>
            <person name="Varghese N."/>
            <person name="Submissions S."/>
        </authorList>
    </citation>
    <scope>NUCLEOTIDE SEQUENCE [LARGE SCALE GENOMIC DNA]</scope>
    <source>
        <strain evidence="3">DSM 17724</strain>
    </source>
</reference>
<dbReference type="OrthoDB" id="1340350at2"/>
<name>A0A1I0RFI0_9FLAO</name>
<dbReference type="EMBL" id="FOIU01000002">
    <property type="protein sequence ID" value="SEW38998.1"/>
    <property type="molecule type" value="Genomic_DNA"/>
</dbReference>